<reference evidence="2" key="1">
    <citation type="submission" date="2021-06" db="EMBL/GenBank/DDBJ databases">
        <authorList>
            <person name="Hodson N. C."/>
            <person name="Mongue J. A."/>
            <person name="Jaron S. K."/>
        </authorList>
    </citation>
    <scope>NUCLEOTIDE SEQUENCE</scope>
</reference>
<evidence type="ECO:0000313" key="2">
    <source>
        <dbReference type="EMBL" id="CAG7833738.1"/>
    </source>
</evidence>
<dbReference type="PANTHER" id="PTHR33539">
    <property type="entry name" value="UPF0764 PROTEIN C16ORF89"/>
    <property type="match status" value="1"/>
</dbReference>
<name>A0A8J2LKR2_9HEXA</name>
<dbReference type="AlphaFoldDB" id="A0A8J2LKR2"/>
<feature type="signal peptide" evidence="1">
    <location>
        <begin position="1"/>
        <end position="19"/>
    </location>
</feature>
<feature type="chain" id="PRO_5035263628" evidence="1">
    <location>
        <begin position="20"/>
        <end position="399"/>
    </location>
</feature>
<sequence length="399" mass="45845">MLKLFTFTVVLANLMLAQGFRYSDAQKTLKTLREKSSLFEEGSNSTMLLSECNYDRGDLKRIILSATRAMDFFEHYLSNLVLDAAIGTRLMESQLLLFQAGHPKLPQTLQMYLMTLQFKSELLSEEIIDRFTDLLQTDKLTNPERTRLVQTLNWVYNASLWESPSVGSWHVPNDQPLSATNKSAETLDEKLEIMTEETSDECIGGIFQGCSISNNCVKLFMEKPHTMYSLTHQVLFYLIAKKQNCFANQQFKLKTANNTEPTEFLHLMCDKVWEEANMIENSGYPVKFRDLLAEQITVCSLAGYSHFLKRSWLENILSWQNQEDSVGCFLDMRRPEPSVEPSEDIKSILEVIQKARRIKRSDNLVRLGAHDCSVHFTAVCMGALAMHLRYFGDTCLRNY</sequence>
<dbReference type="Pfam" id="PF15882">
    <property type="entry name" value="DUF4735"/>
    <property type="match status" value="1"/>
</dbReference>
<dbReference type="GO" id="GO:0016020">
    <property type="term" value="C:membrane"/>
    <property type="evidence" value="ECO:0007669"/>
    <property type="project" value="TreeGrafter"/>
</dbReference>
<accession>A0A8J2LKR2</accession>
<evidence type="ECO:0000256" key="1">
    <source>
        <dbReference type="SAM" id="SignalP"/>
    </source>
</evidence>
<protein>
    <submittedName>
        <fullName evidence="2">Uncharacterized protein</fullName>
    </submittedName>
</protein>
<gene>
    <name evidence="2" type="ORF">AFUS01_LOCUS43325</name>
</gene>
<comment type="caution">
    <text evidence="2">The sequence shown here is derived from an EMBL/GenBank/DDBJ whole genome shotgun (WGS) entry which is preliminary data.</text>
</comment>
<proteinExistence type="predicted"/>
<evidence type="ECO:0000313" key="3">
    <source>
        <dbReference type="Proteomes" id="UP000708208"/>
    </source>
</evidence>
<keyword evidence="1" id="KW-0732">Signal</keyword>
<dbReference type="EMBL" id="CAJVCH010570004">
    <property type="protein sequence ID" value="CAG7833738.1"/>
    <property type="molecule type" value="Genomic_DNA"/>
</dbReference>
<organism evidence="2 3">
    <name type="scientific">Allacma fusca</name>
    <dbReference type="NCBI Taxonomy" id="39272"/>
    <lineage>
        <taxon>Eukaryota</taxon>
        <taxon>Metazoa</taxon>
        <taxon>Ecdysozoa</taxon>
        <taxon>Arthropoda</taxon>
        <taxon>Hexapoda</taxon>
        <taxon>Collembola</taxon>
        <taxon>Symphypleona</taxon>
        <taxon>Sminthuridae</taxon>
        <taxon>Allacma</taxon>
    </lineage>
</organism>
<dbReference type="OrthoDB" id="5949187at2759"/>
<dbReference type="InterPro" id="IPR031751">
    <property type="entry name" value="DUF4735"/>
</dbReference>
<keyword evidence="3" id="KW-1185">Reference proteome</keyword>
<dbReference type="PANTHER" id="PTHR33539:SF1">
    <property type="entry name" value="UPF0764 PROTEIN C16ORF89"/>
    <property type="match status" value="1"/>
</dbReference>
<dbReference type="GO" id="GO:0005829">
    <property type="term" value="C:cytosol"/>
    <property type="evidence" value="ECO:0007669"/>
    <property type="project" value="TreeGrafter"/>
</dbReference>
<dbReference type="Proteomes" id="UP000708208">
    <property type="component" value="Unassembled WGS sequence"/>
</dbReference>